<dbReference type="InterPro" id="IPR042197">
    <property type="entry name" value="Apaf_helical"/>
</dbReference>
<evidence type="ECO:0000256" key="2">
    <source>
        <dbReference type="ARBA" id="ARBA00022614"/>
    </source>
</evidence>
<feature type="domain" description="Disease resistance N-terminal" evidence="8">
    <location>
        <begin position="20"/>
        <end position="105"/>
    </location>
</feature>
<evidence type="ECO:0000259" key="8">
    <source>
        <dbReference type="Pfam" id="PF18052"/>
    </source>
</evidence>
<dbReference type="GeneID" id="123399536"/>
<evidence type="ECO:0000256" key="3">
    <source>
        <dbReference type="ARBA" id="ARBA00022737"/>
    </source>
</evidence>
<dbReference type="PaxDb" id="4513-MLOC_12201.1"/>
<dbReference type="Gene3D" id="1.10.10.10">
    <property type="entry name" value="Winged helix-like DNA-binding domain superfamily/Winged helix DNA-binding domain"/>
    <property type="match status" value="1"/>
</dbReference>
<reference evidence="11" key="3">
    <citation type="submission" date="2022-01" db="UniProtKB">
        <authorList>
            <consortium name="EnsemblPlants"/>
        </authorList>
    </citation>
    <scope>IDENTIFICATION</scope>
    <source>
        <strain evidence="11">subsp. vulgare</strain>
    </source>
</reference>
<dbReference type="Pfam" id="PF25019">
    <property type="entry name" value="LRR_R13L1-DRL21"/>
    <property type="match status" value="1"/>
</dbReference>
<dbReference type="Gene3D" id="3.40.50.300">
    <property type="entry name" value="P-loop containing nucleotide triphosphate hydrolases"/>
    <property type="match status" value="1"/>
</dbReference>
<dbReference type="GO" id="GO:0005524">
    <property type="term" value="F:ATP binding"/>
    <property type="evidence" value="ECO:0007669"/>
    <property type="project" value="UniProtKB-KW"/>
</dbReference>
<keyword evidence="2" id="KW-0433">Leucine-rich repeat</keyword>
<dbReference type="STRING" id="112509.M0UM75"/>
<feature type="domain" description="Disease resistance protein winged helix" evidence="9">
    <location>
        <begin position="458"/>
        <end position="528"/>
    </location>
</feature>
<evidence type="ECO:0000256" key="1">
    <source>
        <dbReference type="ARBA" id="ARBA00008894"/>
    </source>
</evidence>
<dbReference type="Pfam" id="PF00931">
    <property type="entry name" value="NB-ARC"/>
    <property type="match status" value="1"/>
</dbReference>
<accession>M0UM75</accession>
<dbReference type="Pfam" id="PF18052">
    <property type="entry name" value="Rx_N"/>
    <property type="match status" value="1"/>
</dbReference>
<dbReference type="SMR" id="M0UM75"/>
<keyword evidence="5" id="KW-0611">Plant defense</keyword>
<keyword evidence="4" id="KW-0547">Nucleotide-binding</keyword>
<evidence type="ECO:0000256" key="6">
    <source>
        <dbReference type="ARBA" id="ARBA00022840"/>
    </source>
</evidence>
<dbReference type="InterPro" id="IPR041118">
    <property type="entry name" value="Rx_N"/>
</dbReference>
<dbReference type="OMA" id="ERITIWE"/>
<dbReference type="GO" id="GO:0051707">
    <property type="term" value="P:response to other organism"/>
    <property type="evidence" value="ECO:0007669"/>
    <property type="project" value="UniProtKB-ARBA"/>
</dbReference>
<dbReference type="SUPFAM" id="SSF52058">
    <property type="entry name" value="L domain-like"/>
    <property type="match status" value="2"/>
</dbReference>
<reference evidence="11" key="2">
    <citation type="submission" date="2020-10" db="EMBL/GenBank/DDBJ databases">
        <authorList>
            <person name="Scholz U."/>
            <person name="Mascher M."/>
            <person name="Fiebig A."/>
        </authorList>
    </citation>
    <scope>NUCLEOTIDE SEQUENCE [LARGE SCALE GENOMIC DNA]</scope>
    <source>
        <strain evidence="11">cv. Morex</strain>
    </source>
</reference>
<evidence type="ECO:0000256" key="5">
    <source>
        <dbReference type="ARBA" id="ARBA00022821"/>
    </source>
</evidence>
<keyword evidence="3" id="KW-0677">Repeat</keyword>
<dbReference type="InParanoid" id="M0UM75"/>
<feature type="domain" description="NB-ARC" evidence="7">
    <location>
        <begin position="220"/>
        <end position="373"/>
    </location>
</feature>
<dbReference type="PANTHER" id="PTHR36766">
    <property type="entry name" value="PLANT BROAD-SPECTRUM MILDEW RESISTANCE PROTEIN RPW8"/>
    <property type="match status" value="1"/>
</dbReference>
<reference evidence="12" key="1">
    <citation type="journal article" date="2012" name="Nature">
        <title>A physical, genetic and functional sequence assembly of the barley genome.</title>
        <authorList>
            <consortium name="The International Barley Genome Sequencing Consortium"/>
            <person name="Mayer K.F."/>
            <person name="Waugh R."/>
            <person name="Brown J.W."/>
            <person name="Schulman A."/>
            <person name="Langridge P."/>
            <person name="Platzer M."/>
            <person name="Fincher G.B."/>
            <person name="Muehlbauer G.J."/>
            <person name="Sato K."/>
            <person name="Close T.J."/>
            <person name="Wise R.P."/>
            <person name="Stein N."/>
        </authorList>
    </citation>
    <scope>NUCLEOTIDE SEQUENCE [LARGE SCALE GENOMIC DNA]</scope>
    <source>
        <strain evidence="12">cv. Morex</strain>
    </source>
</reference>
<dbReference type="Proteomes" id="UP000011116">
    <property type="component" value="Chromosome 5H"/>
</dbReference>
<dbReference type="InterPro" id="IPR032675">
    <property type="entry name" value="LRR_dom_sf"/>
</dbReference>
<evidence type="ECO:0000259" key="7">
    <source>
        <dbReference type="Pfam" id="PF00931"/>
    </source>
</evidence>
<dbReference type="Gene3D" id="3.80.10.10">
    <property type="entry name" value="Ribonuclease Inhibitor"/>
    <property type="match status" value="3"/>
</dbReference>
<evidence type="ECO:0000313" key="11">
    <source>
        <dbReference type="EnsemblPlants" id="HORVU.MOREX.r3.5HG0533920.1.CDS1"/>
    </source>
</evidence>
<dbReference type="PRINTS" id="PR00364">
    <property type="entry name" value="DISEASERSIST"/>
</dbReference>
<evidence type="ECO:0000256" key="4">
    <source>
        <dbReference type="ARBA" id="ARBA00022741"/>
    </source>
</evidence>
<gene>
    <name evidence="11" type="primary">LOC123399536</name>
</gene>
<dbReference type="Gene3D" id="1.10.8.430">
    <property type="entry name" value="Helical domain of apoptotic protease-activating factors"/>
    <property type="match status" value="1"/>
</dbReference>
<evidence type="ECO:0000313" key="12">
    <source>
        <dbReference type="Proteomes" id="UP000011116"/>
    </source>
</evidence>
<dbReference type="SUPFAM" id="SSF52540">
    <property type="entry name" value="P-loop containing nucleoside triphosphate hydrolases"/>
    <property type="match status" value="1"/>
</dbReference>
<dbReference type="Gramene" id="HORVU.MOREX.r3.5HG0533920.1">
    <property type="protein sequence ID" value="HORVU.MOREX.r3.5HG0533920.1.CDS1"/>
    <property type="gene ID" value="HORVU.MOREX.r3.5HG0533920"/>
</dbReference>
<dbReference type="GO" id="GO:0006952">
    <property type="term" value="P:defense response"/>
    <property type="evidence" value="ECO:0007669"/>
    <property type="project" value="UniProtKB-KW"/>
</dbReference>
<sequence length="1282" mass="144385">MAEVAALAVAGVRASLDFVVSPTMKKLLAYSSEYLGVDMAHELHELETNIMPQFAILIEAADKGSHRRVLDKWLEDLKGAFCKADDLLDEHEYNLLKHKTESRKGSSPEHASSSNAIMKRIHAASSRLSNLHPKNKKLLDQLKELKLILAKAKDFRELLCLPAGNSAEASAVPAVVIPVATSIAPPRVIGRDEDRDDIIDLLTTRIAGESVSVTSTYSGVAIVGLGGMGKSTLAQHVYNDKRIEEHFDLRMWVCISRRLDIDRHTRAIIESAAKGECPRIDNLDTLQCKLRDILQKSNRYLLVLDDVWFEENTNEMEWEKLLSPLVSQQTGSKILITSRSNILPAPLCCDEIIHLKDMEDNDILALFKDHAFSGAAIRDQRLRQQLETIAEKLAKRIGTSPLAAKTVGSQLSRNKNKTAWENALRIDNLSNPSIALLWSYEKLDPSLQRCFLYCSLCPKGHHYVIEELVHMWVVLEYSMVDSCNLNKRMEDIGRDCFNEMLSVSFFQPVYINGTTGVYCVMHDLVHDLSESLSKEVCFRLEDDKMATIPCTVRHLSVCVESLKQHQDALCRLHHLRTFICIGPLIDDARDIFHRVLRNFKKLRVLYLCFYNSSKLPESVGELKHLRYLNLISTSITELPGSLCALYHLQVLQLSDNVKILPEKLFRLSKLRHFKVEGCSEIPYVGKLTSLQNLKLFFVQKQMGYEVQQLKNMNDLGGSLSIKNLENISGKDQALEAKLHEKSHLETLHLEWSEKNDMTAHDDSLQLETLEGLMPPPQIRGLTIKGYRYAKYPGWLLVSSYFQNLESLALVNCTTLKTLPSNAALFGNCSSLRLENVPNLKTLPSLPASLEELTIEKCMMLMFISNDELEQHDQRKNTAMTYRLISRLSFMWEVDMRSKIRNILLSEHSSLKLLMNADMSYLQTIESALEREGGEVLVKGDIIKAWMFCHEERIRLICTRKIVMPLVPPSGLCRLDLSSCVVTDGALAVCLDGLTSLRRLSLKEIMTLTTLPSQDVLQQLTKLQYLHIDSCWCLRSLGGLRAATVLSKIQLSSCPSLELTGGSDSLPLSLEVLRIFLCVVAADFFSCDLPLLKDLSMSWCSSPSLSIGHLTSLESLSLWNLQDLCFLEGLSSLQLLRVNFADLPNLDKKCISQLQVKDRLCVSSSVMLNLMLSAKGFTVPRFLAVVGCKEQTFSFEGSADFSSVDCLTFMNCKISLLPENLKCFSGLRSLHIIGCPNISSLPDLPSSLYRINVEDSELLKNNCQSPDGESWPKIEHIRSKWFR</sequence>
<dbReference type="InterPro" id="IPR036388">
    <property type="entry name" value="WH-like_DNA-bd_sf"/>
</dbReference>
<dbReference type="EnsemblPlants" id="HORVU.MOREX.r3.5HG0533920.1">
    <property type="protein sequence ID" value="HORVU.MOREX.r3.5HG0533920.1.CDS1"/>
    <property type="gene ID" value="HORVU.MOREX.r3.5HG0533920"/>
</dbReference>
<evidence type="ECO:0000259" key="10">
    <source>
        <dbReference type="Pfam" id="PF25019"/>
    </source>
</evidence>
<proteinExistence type="inferred from homology"/>
<dbReference type="eggNOG" id="KOG4658">
    <property type="taxonomic scope" value="Eukaryota"/>
</dbReference>
<name>M0UM75_HORVV</name>
<dbReference type="InterPro" id="IPR027417">
    <property type="entry name" value="P-loop_NTPase"/>
</dbReference>
<dbReference type="OrthoDB" id="645453at2759"/>
<dbReference type="InterPro" id="IPR002182">
    <property type="entry name" value="NB-ARC"/>
</dbReference>
<organism evidence="11 12">
    <name type="scientific">Hordeum vulgare subsp. vulgare</name>
    <name type="common">Domesticated barley</name>
    <dbReference type="NCBI Taxonomy" id="112509"/>
    <lineage>
        <taxon>Eukaryota</taxon>
        <taxon>Viridiplantae</taxon>
        <taxon>Streptophyta</taxon>
        <taxon>Embryophyta</taxon>
        <taxon>Tracheophyta</taxon>
        <taxon>Spermatophyta</taxon>
        <taxon>Magnoliopsida</taxon>
        <taxon>Liliopsida</taxon>
        <taxon>Poales</taxon>
        <taxon>Poaceae</taxon>
        <taxon>BOP clade</taxon>
        <taxon>Pooideae</taxon>
        <taxon>Triticodae</taxon>
        <taxon>Triticeae</taxon>
        <taxon>Hordeinae</taxon>
        <taxon>Hordeum</taxon>
    </lineage>
</organism>
<evidence type="ECO:0000259" key="9">
    <source>
        <dbReference type="Pfam" id="PF23559"/>
    </source>
</evidence>
<protein>
    <recommendedName>
        <fullName evidence="13">Rp1-like protein</fullName>
    </recommendedName>
</protein>
<dbReference type="Pfam" id="PF23559">
    <property type="entry name" value="WHD_DRP"/>
    <property type="match status" value="1"/>
</dbReference>
<dbReference type="PANTHER" id="PTHR36766:SF60">
    <property type="entry name" value="NB-ARC DOMAIN-CONTAINING PROTEIN"/>
    <property type="match status" value="1"/>
</dbReference>
<dbReference type="GO" id="GO:0043531">
    <property type="term" value="F:ADP binding"/>
    <property type="evidence" value="ECO:0007669"/>
    <property type="project" value="InterPro"/>
</dbReference>
<keyword evidence="12" id="KW-1185">Reference proteome</keyword>
<evidence type="ECO:0008006" key="13">
    <source>
        <dbReference type="Google" id="ProtNLM"/>
    </source>
</evidence>
<dbReference type="InterPro" id="IPR058922">
    <property type="entry name" value="WHD_DRP"/>
</dbReference>
<dbReference type="RefSeq" id="XP_044949869.1">
    <property type="nucleotide sequence ID" value="XM_045093934.1"/>
</dbReference>
<keyword evidence="6" id="KW-0067">ATP-binding</keyword>
<comment type="similarity">
    <text evidence="1">Belongs to the disease resistance NB-LRR family.</text>
</comment>
<dbReference type="Gramene" id="HORVU.MOREX.r2.5HG0444170.1">
    <property type="protein sequence ID" value="HORVU.MOREX.r2.5HG0444170.1.CDS.1"/>
    <property type="gene ID" value="HORVU.MOREX.r2.5HG0444170"/>
</dbReference>
<dbReference type="KEGG" id="hvg:123399536"/>
<dbReference type="InterPro" id="IPR056789">
    <property type="entry name" value="LRR_R13L1-DRL21"/>
</dbReference>
<feature type="domain" description="R13L1/DRL21-like LRR repeat region" evidence="10">
    <location>
        <begin position="707"/>
        <end position="820"/>
    </location>
</feature>